<accession>A0A6A0A3W2</accession>
<organism evidence="1 2">
    <name type="scientific">Haematococcus lacustris</name>
    <name type="common">Green alga</name>
    <name type="synonym">Haematococcus pluvialis</name>
    <dbReference type="NCBI Taxonomy" id="44745"/>
    <lineage>
        <taxon>Eukaryota</taxon>
        <taxon>Viridiplantae</taxon>
        <taxon>Chlorophyta</taxon>
        <taxon>core chlorophytes</taxon>
        <taxon>Chlorophyceae</taxon>
        <taxon>CS clade</taxon>
        <taxon>Chlamydomonadales</taxon>
        <taxon>Haematococcaceae</taxon>
        <taxon>Haematococcus</taxon>
    </lineage>
</organism>
<evidence type="ECO:0000313" key="2">
    <source>
        <dbReference type="Proteomes" id="UP000485058"/>
    </source>
</evidence>
<dbReference type="Gene3D" id="3.40.50.300">
    <property type="entry name" value="P-loop containing nucleotide triphosphate hydrolases"/>
    <property type="match status" value="1"/>
</dbReference>
<reference evidence="1 2" key="1">
    <citation type="submission" date="2020-02" db="EMBL/GenBank/DDBJ databases">
        <title>Draft genome sequence of Haematococcus lacustris strain NIES-144.</title>
        <authorList>
            <person name="Morimoto D."/>
            <person name="Nakagawa S."/>
            <person name="Yoshida T."/>
            <person name="Sawayama S."/>
        </authorList>
    </citation>
    <scope>NUCLEOTIDE SEQUENCE [LARGE SCALE GENOMIC DNA]</scope>
    <source>
        <strain evidence="1 2">NIES-144</strain>
    </source>
</reference>
<gene>
    <name evidence="1" type="ORF">HaLaN_25813</name>
</gene>
<dbReference type="EMBL" id="BLLF01003492">
    <property type="protein sequence ID" value="GFH27486.1"/>
    <property type="molecule type" value="Genomic_DNA"/>
</dbReference>
<dbReference type="InterPro" id="IPR027417">
    <property type="entry name" value="P-loop_NTPase"/>
</dbReference>
<comment type="caution">
    <text evidence="1">The sequence shown here is derived from an EMBL/GenBank/DDBJ whole genome shotgun (WGS) entry which is preliminary data.</text>
</comment>
<evidence type="ECO:0000313" key="1">
    <source>
        <dbReference type="EMBL" id="GFH27486.1"/>
    </source>
</evidence>
<proteinExistence type="predicted"/>
<protein>
    <submittedName>
        <fullName evidence="1">Sulfotransfer_1 domain-containing protein</fullName>
    </submittedName>
</protein>
<sequence>MQEYSGVALDGKLMHIELCAGGNVIQQLSSGRVGPAWDRDLKGVTLPDLLYEASPWLRLITIFRDPVDRYYSAFYYYR</sequence>
<keyword evidence="2" id="KW-1185">Reference proteome</keyword>
<name>A0A6A0A3W2_HAELA</name>
<dbReference type="Proteomes" id="UP000485058">
    <property type="component" value="Unassembled WGS sequence"/>
</dbReference>
<dbReference type="SUPFAM" id="SSF52540">
    <property type="entry name" value="P-loop containing nucleoside triphosphate hydrolases"/>
    <property type="match status" value="1"/>
</dbReference>
<dbReference type="AlphaFoldDB" id="A0A6A0A3W2"/>